<feature type="disulfide bond" evidence="14">
    <location>
        <begin position="73"/>
        <end position="150"/>
    </location>
</feature>
<feature type="region of interest" description="Disordered" evidence="15">
    <location>
        <begin position="21"/>
        <end position="41"/>
    </location>
</feature>
<accession>A0A8J5MNQ5</accession>
<dbReference type="Pfam" id="PF19272">
    <property type="entry name" value="ASMase_C"/>
    <property type="match status" value="1"/>
</dbReference>
<dbReference type="GO" id="GO:0005615">
    <property type="term" value="C:extracellular space"/>
    <property type="evidence" value="ECO:0007669"/>
    <property type="project" value="TreeGrafter"/>
</dbReference>
<dbReference type="InterPro" id="IPR011001">
    <property type="entry name" value="Saposin-like"/>
</dbReference>
<evidence type="ECO:0000256" key="8">
    <source>
        <dbReference type="ARBA" id="ARBA00023157"/>
    </source>
</evidence>
<dbReference type="InterPro" id="IPR045473">
    <property type="entry name" value="ASM_C"/>
</dbReference>
<sequence>MGRLFTVTFVTLLTLAWTSPPPVKSPVKKTLPRLTPQGAPSPRSIILDRLHAPALGPEDPLPPQDEAEANVMCLECAIAFDFLTAEMKEGVGYDTLVKEAIAVCVTVTGMTKVYCDGFIPLVAPAVYHILSTNNISASDACGEVMSSIGCTSTNPDREWSVTLQGTKPPIQPIVLPKVYRIQRRKRRGTGEITGTVVHLPGCWRTCWLTSPSPTRYGLCYTFPDIDYVVWTGDVVPHNMWSTSKEWNLRMVRETYEMVRKYFPNTPIFPVVGNHEMSPIDQFPNPNAEDTPQDLAATWLYQGLIEQWSHLVPHLDNSTVMRGAYYSVLVKPGFRIISFNTMFGYATNLWLVENSQDPGDELAWLEEELNKAEAAGELVHLLGHVPPGLISTERTWSREYNKIVVRYENIIRGQFYGHTHYDEVEIFHDGDRPVSVAYICPSQTPWYYLNPAYRIYHVDGDRENTTRLVLDHETYIMNLTEAQETGLVRWYQLYSAREQYGMTSLTPADWEDLAHRMAEDRELFDMYFRNYVSAGDPFLEVTCDDLCYEKLLCGIVTSNRNDLDQCLAILQRKRRL</sequence>
<dbReference type="GO" id="GO:0061750">
    <property type="term" value="F:acid sphingomyelin phosphodiesterase activity"/>
    <property type="evidence" value="ECO:0007669"/>
    <property type="project" value="TreeGrafter"/>
</dbReference>
<dbReference type="SUPFAM" id="SSF56300">
    <property type="entry name" value="Metallo-dependent phosphatases"/>
    <property type="match status" value="1"/>
</dbReference>
<dbReference type="InterPro" id="IPR004843">
    <property type="entry name" value="Calcineurin-like_PHP"/>
</dbReference>
<proteinExistence type="inferred from homology"/>
<keyword evidence="5 16" id="KW-0732">Signal</keyword>
<dbReference type="InterPro" id="IPR008139">
    <property type="entry name" value="SaposinB_dom"/>
</dbReference>
<keyword evidence="7 13" id="KW-0862">Zinc</keyword>
<evidence type="ECO:0000256" key="15">
    <source>
        <dbReference type="SAM" id="MobiDB-lite"/>
    </source>
</evidence>
<name>A0A8J5MNQ5_HOMAM</name>
<evidence type="ECO:0000256" key="1">
    <source>
        <dbReference type="ARBA" id="ARBA00004613"/>
    </source>
</evidence>
<dbReference type="EMBL" id="JAHLQT010035566">
    <property type="protein sequence ID" value="KAG7158226.1"/>
    <property type="molecule type" value="Genomic_DNA"/>
</dbReference>
<evidence type="ECO:0000256" key="14">
    <source>
        <dbReference type="PIRSR" id="PIRSR000948-2"/>
    </source>
</evidence>
<keyword evidence="4 13" id="KW-0479">Metal-binding</keyword>
<evidence type="ECO:0000256" key="7">
    <source>
        <dbReference type="ARBA" id="ARBA00022833"/>
    </source>
</evidence>
<dbReference type="GO" id="GO:0016798">
    <property type="term" value="F:hydrolase activity, acting on glycosyl bonds"/>
    <property type="evidence" value="ECO:0007669"/>
    <property type="project" value="UniProtKB-KW"/>
</dbReference>
<evidence type="ECO:0000313" key="18">
    <source>
        <dbReference type="EMBL" id="KAG7158226.1"/>
    </source>
</evidence>
<dbReference type="PIRSF" id="PIRSF000948">
    <property type="entry name" value="Sphingomy_PDE"/>
    <property type="match status" value="1"/>
</dbReference>
<dbReference type="SUPFAM" id="SSF47862">
    <property type="entry name" value="Saposin"/>
    <property type="match status" value="1"/>
</dbReference>
<dbReference type="PANTHER" id="PTHR10340:SF29">
    <property type="entry name" value="SPHINGOMYELIN PHOSPHODIESTERASE"/>
    <property type="match status" value="1"/>
</dbReference>
<dbReference type="InterPro" id="IPR029052">
    <property type="entry name" value="Metallo-depent_PP-like"/>
</dbReference>
<evidence type="ECO:0000256" key="16">
    <source>
        <dbReference type="SAM" id="SignalP"/>
    </source>
</evidence>
<evidence type="ECO:0000256" key="12">
    <source>
        <dbReference type="PIRNR" id="PIRNR000948"/>
    </source>
</evidence>
<evidence type="ECO:0000256" key="2">
    <source>
        <dbReference type="ARBA" id="ARBA00008234"/>
    </source>
</evidence>
<reference evidence="18" key="1">
    <citation type="journal article" date="2021" name="Sci. Adv.">
        <title>The American lobster genome reveals insights on longevity, neural, and immune adaptations.</title>
        <authorList>
            <person name="Polinski J.M."/>
            <person name="Zimin A.V."/>
            <person name="Clark K.F."/>
            <person name="Kohn A.B."/>
            <person name="Sadowski N."/>
            <person name="Timp W."/>
            <person name="Ptitsyn A."/>
            <person name="Khanna P."/>
            <person name="Romanova D.Y."/>
            <person name="Williams P."/>
            <person name="Greenwood S.J."/>
            <person name="Moroz L.L."/>
            <person name="Walt D.R."/>
            <person name="Bodnar A.G."/>
        </authorList>
    </citation>
    <scope>NUCLEOTIDE SEQUENCE</scope>
    <source>
        <strain evidence="18">GMGI-L3</strain>
    </source>
</reference>
<comment type="similarity">
    <text evidence="2 12">Belongs to the acid sphingomyelinase family.</text>
</comment>
<dbReference type="PANTHER" id="PTHR10340">
    <property type="entry name" value="SPHINGOMYELIN PHOSPHODIESTERASE"/>
    <property type="match status" value="1"/>
</dbReference>
<dbReference type="GO" id="GO:0046872">
    <property type="term" value="F:metal ion binding"/>
    <property type="evidence" value="ECO:0007669"/>
    <property type="project" value="UniProtKB-KW"/>
</dbReference>
<feature type="binding site" evidence="13">
    <location>
        <position position="273"/>
    </location>
    <ligand>
        <name>Zn(2+)</name>
        <dbReference type="ChEBI" id="CHEBI:29105"/>
        <label>2</label>
    </ligand>
</feature>
<keyword evidence="8 14" id="KW-1015">Disulfide bond</keyword>
<protein>
    <recommendedName>
        <fullName evidence="12">Sphingomyelin phosphodiesterase</fullName>
        <ecNumber evidence="12">3.1.4.12</ecNumber>
    </recommendedName>
</protein>
<dbReference type="GO" id="GO:0046513">
    <property type="term" value="P:ceramide biosynthetic process"/>
    <property type="evidence" value="ECO:0007669"/>
    <property type="project" value="UniProtKB-ARBA"/>
</dbReference>
<dbReference type="AlphaFoldDB" id="A0A8J5MNQ5"/>
<evidence type="ECO:0000256" key="5">
    <source>
        <dbReference type="ARBA" id="ARBA00022729"/>
    </source>
</evidence>
<evidence type="ECO:0000256" key="9">
    <source>
        <dbReference type="ARBA" id="ARBA00023180"/>
    </source>
</evidence>
<evidence type="ECO:0000256" key="4">
    <source>
        <dbReference type="ARBA" id="ARBA00022723"/>
    </source>
</evidence>
<dbReference type="InterPro" id="IPR011160">
    <property type="entry name" value="Sphingomy_PDE"/>
</dbReference>
<feature type="disulfide bond" evidence="14">
    <location>
        <begin position="76"/>
        <end position="141"/>
    </location>
</feature>
<dbReference type="EC" id="3.1.4.12" evidence="12"/>
<organism evidence="18 19">
    <name type="scientific">Homarus americanus</name>
    <name type="common">American lobster</name>
    <dbReference type="NCBI Taxonomy" id="6706"/>
    <lineage>
        <taxon>Eukaryota</taxon>
        <taxon>Metazoa</taxon>
        <taxon>Ecdysozoa</taxon>
        <taxon>Arthropoda</taxon>
        <taxon>Crustacea</taxon>
        <taxon>Multicrustacea</taxon>
        <taxon>Malacostraca</taxon>
        <taxon>Eumalacostraca</taxon>
        <taxon>Eucarida</taxon>
        <taxon>Decapoda</taxon>
        <taxon>Pleocyemata</taxon>
        <taxon>Astacidea</taxon>
        <taxon>Nephropoidea</taxon>
        <taxon>Nephropidae</taxon>
        <taxon>Homarus</taxon>
    </lineage>
</organism>
<dbReference type="Proteomes" id="UP000747542">
    <property type="component" value="Unassembled WGS sequence"/>
</dbReference>
<dbReference type="CDD" id="cd00842">
    <property type="entry name" value="MPP_ASMase"/>
    <property type="match status" value="1"/>
</dbReference>
<evidence type="ECO:0000256" key="11">
    <source>
        <dbReference type="ARBA" id="ARBA00047268"/>
    </source>
</evidence>
<keyword evidence="10 12" id="KW-0326">Glycosidase</keyword>
<dbReference type="GO" id="GO:0005764">
    <property type="term" value="C:lysosome"/>
    <property type="evidence" value="ECO:0007669"/>
    <property type="project" value="TreeGrafter"/>
</dbReference>
<evidence type="ECO:0000256" key="10">
    <source>
        <dbReference type="ARBA" id="ARBA00023295"/>
    </source>
</evidence>
<feature type="domain" description="Saposin B-type" evidence="17">
    <location>
        <begin position="69"/>
        <end position="154"/>
    </location>
</feature>
<evidence type="ECO:0000259" key="17">
    <source>
        <dbReference type="PROSITE" id="PS50015"/>
    </source>
</evidence>
<comment type="caution">
    <text evidence="18">The sequence shown here is derived from an EMBL/GenBank/DDBJ whole genome shotgun (WGS) entry which is preliminary data.</text>
</comment>
<gene>
    <name evidence="18" type="primary">Smpd1-L1</name>
    <name evidence="18" type="ORF">Hamer_G008862</name>
</gene>
<dbReference type="Pfam" id="PF00149">
    <property type="entry name" value="Metallophos"/>
    <property type="match status" value="1"/>
</dbReference>
<feature type="binding site" evidence="13">
    <location>
        <position position="233"/>
    </location>
    <ligand>
        <name>Zn(2+)</name>
        <dbReference type="ChEBI" id="CHEBI:29105"/>
        <label>1</label>
    </ligand>
</feature>
<keyword evidence="3" id="KW-0964">Secreted</keyword>
<feature type="chain" id="PRO_5035246776" description="Sphingomyelin phosphodiesterase" evidence="16">
    <location>
        <begin position="19"/>
        <end position="575"/>
    </location>
</feature>
<keyword evidence="6 12" id="KW-0378">Hydrolase</keyword>
<dbReference type="Gene3D" id="3.60.21.10">
    <property type="match status" value="1"/>
</dbReference>
<feature type="binding site" evidence="13">
    <location>
        <position position="383"/>
    </location>
    <ligand>
        <name>Zn(2+)</name>
        <dbReference type="ChEBI" id="CHEBI:29105"/>
        <label>2</label>
    </ligand>
</feature>
<comment type="subcellular location">
    <subcellularLocation>
        <location evidence="1">Secreted</location>
    </subcellularLocation>
</comment>
<dbReference type="GO" id="GO:0006685">
    <property type="term" value="P:sphingomyelin catabolic process"/>
    <property type="evidence" value="ECO:0007669"/>
    <property type="project" value="UniProtKB-UniRule"/>
</dbReference>
<dbReference type="InterPro" id="IPR041805">
    <property type="entry name" value="ASMase/PPN1_MPP"/>
</dbReference>
<dbReference type="PROSITE" id="PS50015">
    <property type="entry name" value="SAP_B"/>
    <property type="match status" value="1"/>
</dbReference>
<evidence type="ECO:0000313" key="19">
    <source>
        <dbReference type="Proteomes" id="UP000747542"/>
    </source>
</evidence>
<comment type="catalytic activity">
    <reaction evidence="11">
        <text>a sphingomyelin + H2O = phosphocholine + an N-acylsphing-4-enine + H(+)</text>
        <dbReference type="Rhea" id="RHEA:19253"/>
        <dbReference type="ChEBI" id="CHEBI:15377"/>
        <dbReference type="ChEBI" id="CHEBI:15378"/>
        <dbReference type="ChEBI" id="CHEBI:17636"/>
        <dbReference type="ChEBI" id="CHEBI:52639"/>
        <dbReference type="ChEBI" id="CHEBI:295975"/>
        <dbReference type="EC" id="3.1.4.12"/>
    </reaction>
    <physiologicalReaction direction="left-to-right" evidence="11">
        <dbReference type="Rhea" id="RHEA:19254"/>
    </physiologicalReaction>
</comment>
<feature type="binding site" evidence="13">
    <location>
        <position position="233"/>
    </location>
    <ligand>
        <name>Zn(2+)</name>
        <dbReference type="ChEBI" id="CHEBI:29105"/>
        <label>2</label>
    </ligand>
</feature>
<feature type="disulfide bond" evidence="14">
    <location>
        <begin position="542"/>
        <end position="546"/>
    </location>
</feature>
<comment type="function">
    <text evidence="12">Converts sphingomyelin to ceramide.</text>
</comment>
<evidence type="ECO:0000256" key="3">
    <source>
        <dbReference type="ARBA" id="ARBA00022525"/>
    </source>
</evidence>
<feature type="binding site" evidence="13">
    <location>
        <position position="419"/>
    </location>
    <ligand>
        <name>Zn(2+)</name>
        <dbReference type="ChEBI" id="CHEBI:29105"/>
        <label>1</label>
    </ligand>
</feature>
<evidence type="ECO:0000256" key="6">
    <source>
        <dbReference type="ARBA" id="ARBA00022801"/>
    </source>
</evidence>
<evidence type="ECO:0000256" key="13">
    <source>
        <dbReference type="PIRSR" id="PIRSR000948-1"/>
    </source>
</evidence>
<feature type="disulfide bond" evidence="14">
    <location>
        <begin position="104"/>
        <end position="115"/>
    </location>
</feature>
<keyword evidence="19" id="KW-1185">Reference proteome</keyword>
<feature type="binding site" evidence="13">
    <location>
        <position position="417"/>
    </location>
    <ligand>
        <name>Zn(2+)</name>
        <dbReference type="ChEBI" id="CHEBI:29105"/>
        <label>2</label>
    </ligand>
</feature>
<keyword evidence="9" id="KW-0325">Glycoprotein</keyword>
<feature type="signal peptide" evidence="16">
    <location>
        <begin position="1"/>
        <end position="18"/>
    </location>
</feature>
<dbReference type="GO" id="GO:0016020">
    <property type="term" value="C:membrane"/>
    <property type="evidence" value="ECO:0007669"/>
    <property type="project" value="GOC"/>
</dbReference>
<comment type="cofactor">
    <cofactor evidence="13">
        <name>Zn(2+)</name>
        <dbReference type="ChEBI" id="CHEBI:29105"/>
    </cofactor>
    <text evidence="13">Binds 2 Zn(2+) ions per subunit.</text>
</comment>